<protein>
    <submittedName>
        <fullName evidence="1">Uncharacterized protein</fullName>
    </submittedName>
</protein>
<proteinExistence type="predicted"/>
<sequence>MPATSPPTAEEAWRAANEQLRRVLELKDAVIAVLKGLLVEERAARVAERRSVHMSTSPWSLSSRSGSLASACACWAAACSSAVKSRSAATQL</sequence>
<reference evidence="1 2" key="1">
    <citation type="submission" date="2024-10" db="EMBL/GenBank/DDBJ databases">
        <authorList>
            <person name="Topkara A.R."/>
            <person name="Saygin H."/>
        </authorList>
    </citation>
    <scope>NUCLEOTIDE SEQUENCE [LARGE SCALE GENOMIC DNA]</scope>
    <source>
        <strain evidence="1 2">M3C6</strain>
    </source>
</reference>
<dbReference type="EMBL" id="JBICRM010000055">
    <property type="protein sequence ID" value="MFG1710720.1"/>
    <property type="molecule type" value="Genomic_DNA"/>
</dbReference>
<evidence type="ECO:0000313" key="1">
    <source>
        <dbReference type="EMBL" id="MFG1710720.1"/>
    </source>
</evidence>
<gene>
    <name evidence="1" type="ORF">ACFLIM_46915</name>
</gene>
<dbReference type="Proteomes" id="UP001603978">
    <property type="component" value="Unassembled WGS sequence"/>
</dbReference>
<name>A0ABW7ATG5_9ACTN</name>
<dbReference type="RefSeq" id="WP_393176766.1">
    <property type="nucleotide sequence ID" value="NZ_JBICRM010000055.1"/>
</dbReference>
<evidence type="ECO:0000313" key="2">
    <source>
        <dbReference type="Proteomes" id="UP001603978"/>
    </source>
</evidence>
<accession>A0ABW7ATG5</accession>
<organism evidence="1 2">
    <name type="scientific">Nonomuraea marmarensis</name>
    <dbReference type="NCBI Taxonomy" id="3351344"/>
    <lineage>
        <taxon>Bacteria</taxon>
        <taxon>Bacillati</taxon>
        <taxon>Actinomycetota</taxon>
        <taxon>Actinomycetes</taxon>
        <taxon>Streptosporangiales</taxon>
        <taxon>Streptosporangiaceae</taxon>
        <taxon>Nonomuraea</taxon>
    </lineage>
</organism>
<keyword evidence="2" id="KW-1185">Reference proteome</keyword>
<comment type="caution">
    <text evidence="1">The sequence shown here is derived from an EMBL/GenBank/DDBJ whole genome shotgun (WGS) entry which is preliminary data.</text>
</comment>